<protein>
    <submittedName>
        <fullName evidence="1">Uncharacterized protein</fullName>
    </submittedName>
</protein>
<dbReference type="AlphaFoldDB" id="A0A558BSD9"/>
<dbReference type="OrthoDB" id="4144896at2"/>
<comment type="caution">
    <text evidence="1">The sequence shown here is derived from an EMBL/GenBank/DDBJ whole genome shotgun (WGS) entry which is preliminary data.</text>
</comment>
<reference evidence="1 2" key="1">
    <citation type="submission" date="2019-07" db="EMBL/GenBank/DDBJ databases">
        <title>Hymenobacter sp. straun FUR1 Genome sequencing and assembly.</title>
        <authorList>
            <person name="Chhetri G."/>
        </authorList>
    </citation>
    <scope>NUCLEOTIDE SEQUENCE [LARGE SCALE GENOMIC DNA]</scope>
    <source>
        <strain evidence="1 2">Fur1</strain>
    </source>
</reference>
<keyword evidence="2" id="KW-1185">Reference proteome</keyword>
<proteinExistence type="predicted"/>
<accession>A0A558BSD9</accession>
<sequence length="130" mass="14939">MSTFNPVPTLLRTYFENPVGRLLEHPVEHYIQVEYHTGPRQVGELQAFLNHAGELLAQRGWDKLRHHEGRMSALTPEEITLISDYWSTQKHSSTDLYGAMLLPHEVFAQLSWKGRGATMQPLASFIQRAR</sequence>
<evidence type="ECO:0000313" key="2">
    <source>
        <dbReference type="Proteomes" id="UP000317624"/>
    </source>
</evidence>
<gene>
    <name evidence="1" type="ORF">FNT36_17265</name>
</gene>
<evidence type="ECO:0000313" key="1">
    <source>
        <dbReference type="EMBL" id="TVT39403.1"/>
    </source>
</evidence>
<dbReference type="RefSeq" id="WP_144850231.1">
    <property type="nucleotide sequence ID" value="NZ_VMRJ01000004.1"/>
</dbReference>
<organism evidence="1 2">
    <name type="scientific">Hymenobacter setariae</name>
    <dbReference type="NCBI Taxonomy" id="2594794"/>
    <lineage>
        <taxon>Bacteria</taxon>
        <taxon>Pseudomonadati</taxon>
        <taxon>Bacteroidota</taxon>
        <taxon>Cytophagia</taxon>
        <taxon>Cytophagales</taxon>
        <taxon>Hymenobacteraceae</taxon>
        <taxon>Hymenobacter</taxon>
    </lineage>
</organism>
<dbReference type="Proteomes" id="UP000317624">
    <property type="component" value="Unassembled WGS sequence"/>
</dbReference>
<dbReference type="EMBL" id="VMRJ01000004">
    <property type="protein sequence ID" value="TVT39403.1"/>
    <property type="molecule type" value="Genomic_DNA"/>
</dbReference>
<name>A0A558BSD9_9BACT</name>